<keyword evidence="1" id="KW-0812">Transmembrane</keyword>
<dbReference type="EMBL" id="QFXU01000023">
    <property type="protein sequence ID" value="KAF4326769.1"/>
    <property type="molecule type" value="Genomic_DNA"/>
</dbReference>
<dbReference type="SMR" id="A0A2I0BNW0"/>
<protein>
    <submittedName>
        <fullName evidence="3">Rifin</fullName>
    </submittedName>
</protein>
<evidence type="ECO:0000313" key="5">
    <source>
        <dbReference type="Proteomes" id="UP000754359"/>
    </source>
</evidence>
<dbReference type="VEuPathDB" id="PlasmoDB:PfNF54_070036700"/>
<reference evidence="2 5" key="2">
    <citation type="submission" date="2018-05" db="EMBL/GenBank/DDBJ databases">
        <title>Genome assembly of Plasmodium falciparum NF54 DiCre.</title>
        <authorList>
            <person name="Baumgarten S."/>
            <person name="Treeck M."/>
            <person name="Scherf A."/>
        </authorList>
    </citation>
    <scope>NUCLEOTIDE SEQUENCE [LARGE SCALE GENOMIC DNA]</scope>
    <source>
        <strain evidence="2">NF54</strain>
    </source>
</reference>
<organism evidence="3 4">
    <name type="scientific">Plasmodium falciparum (isolate NF54)</name>
    <dbReference type="NCBI Taxonomy" id="5843"/>
    <lineage>
        <taxon>Eukaryota</taxon>
        <taxon>Sar</taxon>
        <taxon>Alveolata</taxon>
        <taxon>Apicomplexa</taxon>
        <taxon>Aconoidasida</taxon>
        <taxon>Haemosporida</taxon>
        <taxon>Plasmodiidae</taxon>
        <taxon>Plasmodium</taxon>
        <taxon>Plasmodium (Laverania)</taxon>
    </lineage>
</organism>
<keyword evidence="1" id="KW-1133">Transmembrane helix</keyword>
<evidence type="ECO:0000313" key="3">
    <source>
        <dbReference type="EMBL" id="PKC42081.1"/>
    </source>
</evidence>
<evidence type="ECO:0000256" key="1">
    <source>
        <dbReference type="SAM" id="Phobius"/>
    </source>
</evidence>
<sequence>MKIHYINILLFELPLNILIYNQRNHNSTTHHTLKIPITRLLCECELYAPSNYDNDPEMKEVMEIFDRQTSERFHEYDERMKTTRQKCREQCDKEIEKIILKDKLEKELMDKFATLHTDMQSDAIPTCVCEKSVADKTEKVCLNCGKTMGAVAPAWGLISGLWYATWSQYVSAKILEVGISEGIKEGLTQIMKFTISLYPKANLPNITVTQMLSSGKFTNNVTLFDMVQHINNTMYTTLEAEEYSKFCGVVSSMAKYKNITFNRTYGKYSTAVTEAVTQGKTNAINTLTPATNTLTTAIIASMVAIVVIVLVMIIIYLILRYRRKKKMKKKLQYIKLLEE</sequence>
<proteinExistence type="predicted"/>
<evidence type="ECO:0000313" key="4">
    <source>
        <dbReference type="Proteomes" id="UP000232684"/>
    </source>
</evidence>
<reference evidence="3 4" key="1">
    <citation type="submission" date="2017-11" db="EMBL/GenBank/DDBJ databases">
        <title>Plasmodium falciparum NF54 genome assembly.</title>
        <authorList>
            <person name="Bryant J.M."/>
            <person name="Baumgarten S."/>
            <person name="Scheidig-Benatar C."/>
            <person name="Scherf A."/>
        </authorList>
    </citation>
    <scope>NUCLEOTIDE SEQUENCE [LARGE SCALE GENOMIC DNA]</scope>
    <source>
        <strain evidence="3">NF54</strain>
    </source>
</reference>
<evidence type="ECO:0000313" key="2">
    <source>
        <dbReference type="EMBL" id="KAF4326769.1"/>
    </source>
</evidence>
<gene>
    <name evidence="3" type="ORF">CK202_5279</name>
    <name evidence="2" type="ORF">CYL21_5067</name>
</gene>
<comment type="caution">
    <text evidence="3">The sequence shown here is derived from an EMBL/GenBank/DDBJ whole genome shotgun (WGS) entry which is preliminary data.</text>
</comment>
<dbReference type="Proteomes" id="UP000232684">
    <property type="component" value="Unassembled WGS sequence"/>
</dbReference>
<dbReference type="AlphaFoldDB" id="A0A2I0BNW0"/>
<dbReference type="InterPro" id="IPR006373">
    <property type="entry name" value="VSA_Rifin"/>
</dbReference>
<keyword evidence="1" id="KW-0472">Membrane</keyword>
<dbReference type="Proteomes" id="UP000754359">
    <property type="component" value="Unassembled WGS sequence"/>
</dbReference>
<accession>A0A2I0BNW0</accession>
<dbReference type="Pfam" id="PF02009">
    <property type="entry name" value="RIFIN"/>
    <property type="match status" value="1"/>
</dbReference>
<name>A0A2I0BNW0_PLAFO</name>
<feature type="transmembrane region" description="Helical" evidence="1">
    <location>
        <begin position="297"/>
        <end position="319"/>
    </location>
</feature>
<dbReference type="EMBL" id="NYMT01000019">
    <property type="protein sequence ID" value="PKC42081.1"/>
    <property type="molecule type" value="Genomic_DNA"/>
</dbReference>
<dbReference type="NCBIfam" id="TIGR01477">
    <property type="entry name" value="RIFIN"/>
    <property type="match status" value="1"/>
</dbReference>